<evidence type="ECO:0000256" key="2">
    <source>
        <dbReference type="ARBA" id="ARBA00022448"/>
    </source>
</evidence>
<dbReference type="GO" id="GO:0005886">
    <property type="term" value="C:plasma membrane"/>
    <property type="evidence" value="ECO:0007669"/>
    <property type="project" value="UniProtKB-SubCell"/>
</dbReference>
<dbReference type="CDD" id="cd06173">
    <property type="entry name" value="MFS_MefA_like"/>
    <property type="match status" value="1"/>
</dbReference>
<proteinExistence type="predicted"/>
<dbReference type="RefSeq" id="WP_119548503.1">
    <property type="nucleotide sequence ID" value="NZ_QXIR01000026.1"/>
</dbReference>
<feature type="transmembrane region" description="Helical" evidence="7">
    <location>
        <begin position="256"/>
        <end position="274"/>
    </location>
</feature>
<evidence type="ECO:0000256" key="1">
    <source>
        <dbReference type="ARBA" id="ARBA00004651"/>
    </source>
</evidence>
<dbReference type="OrthoDB" id="7055052at2"/>
<keyword evidence="6 7" id="KW-0472">Membrane</keyword>
<keyword evidence="4 7" id="KW-0812">Transmembrane</keyword>
<evidence type="ECO:0000313" key="9">
    <source>
        <dbReference type="Proteomes" id="UP000265801"/>
    </source>
</evidence>
<dbReference type="Gene3D" id="1.20.1250.20">
    <property type="entry name" value="MFS general substrate transporter like domains"/>
    <property type="match status" value="1"/>
</dbReference>
<feature type="transmembrane region" description="Helical" evidence="7">
    <location>
        <begin position="371"/>
        <end position="389"/>
    </location>
</feature>
<comment type="subcellular location">
    <subcellularLocation>
        <location evidence="1">Cell membrane</location>
        <topology evidence="1">Multi-pass membrane protein</topology>
    </subcellularLocation>
</comment>
<evidence type="ECO:0000256" key="5">
    <source>
        <dbReference type="ARBA" id="ARBA00022989"/>
    </source>
</evidence>
<sequence length="403" mass="45076">MKKFSRSFKALWTGEIVSEFGGAAGGIINGLLLFELTGSKEWMGALWLVYFLPSLILQGISAPFLNHVIKERVLKNIQLIRAFSYLLPLLGYLLGSQSAVILGLIVLQCFLGLMQPIYASLSFSLLPQLCRDEELENANGLLDGTIRLMSFLAPGVTSLLLIFMPLPFIYGISAAMFLASYIALSQIPPSNTKEAAVWTKKFWWKEMREGYRTFFQFPQLMRLTILTSTVQFAVGTTLVLSIPYIRRDLQGQSWEYAIFSGAFPVGYALGMLLLNRLPKNPHTMYLGLAGGGFSFVLLFFVHSIPLAWLCELFGGILFPLFNAQNSAIFQREAPRDRLTQLSSVRLLFIRITMPLGVLFASSTLLPVTTRQAYLMIGLIIAIPGLYYLFSSFTRPREQLKKAG</sequence>
<feature type="transmembrane region" description="Helical" evidence="7">
    <location>
        <begin position="223"/>
        <end position="244"/>
    </location>
</feature>
<keyword evidence="9" id="KW-1185">Reference proteome</keyword>
<evidence type="ECO:0000313" key="8">
    <source>
        <dbReference type="EMBL" id="RIW30419.1"/>
    </source>
</evidence>
<accession>A0A3A1QXF4</accession>
<comment type="caution">
    <text evidence="8">The sequence shown here is derived from an EMBL/GenBank/DDBJ whole genome shotgun (WGS) entry which is preliminary data.</text>
</comment>
<dbReference type="EMBL" id="QXIR01000026">
    <property type="protein sequence ID" value="RIW30419.1"/>
    <property type="molecule type" value="Genomic_DNA"/>
</dbReference>
<dbReference type="Proteomes" id="UP000265801">
    <property type="component" value="Unassembled WGS sequence"/>
</dbReference>
<feature type="transmembrane region" description="Helical" evidence="7">
    <location>
        <begin position="46"/>
        <end position="65"/>
    </location>
</feature>
<feature type="transmembrane region" description="Helical" evidence="7">
    <location>
        <begin position="306"/>
        <end position="323"/>
    </location>
</feature>
<evidence type="ECO:0000256" key="7">
    <source>
        <dbReference type="SAM" id="Phobius"/>
    </source>
</evidence>
<feature type="transmembrane region" description="Helical" evidence="7">
    <location>
        <begin position="159"/>
        <end position="184"/>
    </location>
</feature>
<evidence type="ECO:0000256" key="3">
    <source>
        <dbReference type="ARBA" id="ARBA00022475"/>
    </source>
</evidence>
<dbReference type="PANTHER" id="PTHR23513">
    <property type="entry name" value="INTEGRAL MEMBRANE EFFLUX PROTEIN-RELATED"/>
    <property type="match status" value="1"/>
</dbReference>
<organism evidence="8 9">
    <name type="scientific">Bacillus salacetis</name>
    <dbReference type="NCBI Taxonomy" id="2315464"/>
    <lineage>
        <taxon>Bacteria</taxon>
        <taxon>Bacillati</taxon>
        <taxon>Bacillota</taxon>
        <taxon>Bacilli</taxon>
        <taxon>Bacillales</taxon>
        <taxon>Bacillaceae</taxon>
        <taxon>Bacillus</taxon>
    </lineage>
</organism>
<feature type="transmembrane region" description="Helical" evidence="7">
    <location>
        <begin position="86"/>
        <end position="113"/>
    </location>
</feature>
<feature type="transmembrane region" description="Helical" evidence="7">
    <location>
        <begin position="283"/>
        <end position="300"/>
    </location>
</feature>
<protein>
    <submittedName>
        <fullName evidence="8">MFS transporter</fullName>
    </submittedName>
</protein>
<keyword evidence="2" id="KW-0813">Transport</keyword>
<keyword evidence="3" id="KW-1003">Cell membrane</keyword>
<dbReference type="PANTHER" id="PTHR23513:SF6">
    <property type="entry name" value="MAJOR FACILITATOR SUPERFAMILY ASSOCIATED DOMAIN-CONTAINING PROTEIN"/>
    <property type="match status" value="1"/>
</dbReference>
<evidence type="ECO:0000256" key="4">
    <source>
        <dbReference type="ARBA" id="ARBA00022692"/>
    </source>
</evidence>
<gene>
    <name evidence="8" type="ORF">D3H55_16935</name>
</gene>
<feature type="transmembrane region" description="Helical" evidence="7">
    <location>
        <begin position="12"/>
        <end position="34"/>
    </location>
</feature>
<dbReference type="InterPro" id="IPR036259">
    <property type="entry name" value="MFS_trans_sf"/>
</dbReference>
<dbReference type="Pfam" id="PF05977">
    <property type="entry name" value="MFS_3"/>
    <property type="match status" value="1"/>
</dbReference>
<feature type="transmembrane region" description="Helical" evidence="7">
    <location>
        <begin position="344"/>
        <end position="365"/>
    </location>
</feature>
<dbReference type="AlphaFoldDB" id="A0A3A1QXF4"/>
<dbReference type="InterPro" id="IPR010290">
    <property type="entry name" value="TM_effector"/>
</dbReference>
<keyword evidence="5 7" id="KW-1133">Transmembrane helix</keyword>
<evidence type="ECO:0000256" key="6">
    <source>
        <dbReference type="ARBA" id="ARBA00023136"/>
    </source>
</evidence>
<reference evidence="8 9" key="1">
    <citation type="submission" date="2018-09" db="EMBL/GenBank/DDBJ databases">
        <title>Bacillus saliacetes sp. nov., isolated from Thai shrimp paste (Ka-pi).</title>
        <authorList>
            <person name="Daroonpunt R."/>
            <person name="Tanasupawat S."/>
            <person name="Yiamsombut S."/>
        </authorList>
    </citation>
    <scope>NUCLEOTIDE SEQUENCE [LARGE SCALE GENOMIC DNA]</scope>
    <source>
        <strain evidence="8 9">SKP7-4</strain>
    </source>
</reference>
<name>A0A3A1QXF4_9BACI</name>
<dbReference type="SUPFAM" id="SSF103473">
    <property type="entry name" value="MFS general substrate transporter"/>
    <property type="match status" value="1"/>
</dbReference>